<keyword evidence="8" id="KW-0677">Repeat</keyword>
<dbReference type="GeneID" id="101705245"/>
<dbReference type="Pfam" id="PF00560">
    <property type="entry name" value="LRR_1"/>
    <property type="match status" value="1"/>
</dbReference>
<dbReference type="GO" id="GO:0045087">
    <property type="term" value="P:innate immune response"/>
    <property type="evidence" value="ECO:0007669"/>
    <property type="project" value="UniProtKB-KW"/>
</dbReference>
<dbReference type="InterPro" id="IPR001611">
    <property type="entry name" value="Leu-rich_rpt"/>
</dbReference>
<evidence type="ECO:0000256" key="15">
    <source>
        <dbReference type="SAM" id="Phobius"/>
    </source>
</evidence>
<feature type="domain" description="LRRCT" evidence="17">
    <location>
        <begin position="372"/>
        <end position="421"/>
    </location>
</feature>
<keyword evidence="4" id="KW-0399">Innate immunity</keyword>
<evidence type="ECO:0000256" key="3">
    <source>
        <dbReference type="ARBA" id="ARBA00022475"/>
    </source>
</evidence>
<keyword evidence="7 16" id="KW-0732">Signal</keyword>
<name>A0AAX6RLE1_HETGA</name>
<dbReference type="GO" id="GO:0005886">
    <property type="term" value="C:plasma membrane"/>
    <property type="evidence" value="ECO:0007669"/>
    <property type="project" value="UniProtKB-SubCell"/>
</dbReference>
<keyword evidence="12" id="KW-0675">Receptor</keyword>
<evidence type="ECO:0000256" key="2">
    <source>
        <dbReference type="ARBA" id="ARBA00009634"/>
    </source>
</evidence>
<dbReference type="GO" id="GO:0034142">
    <property type="term" value="P:toll-like receptor 4 signaling pathway"/>
    <property type="evidence" value="ECO:0007669"/>
    <property type="project" value="TreeGrafter"/>
</dbReference>
<dbReference type="InterPro" id="IPR000483">
    <property type="entry name" value="Cys-rich_flank_reg_C"/>
</dbReference>
<keyword evidence="9" id="KW-0391">Immunity</keyword>
<dbReference type="InterPro" id="IPR003591">
    <property type="entry name" value="Leu-rich_rpt_typical-subtyp"/>
</dbReference>
<evidence type="ECO:0000256" key="7">
    <source>
        <dbReference type="ARBA" id="ARBA00022729"/>
    </source>
</evidence>
<keyword evidence="10 15" id="KW-1133">Transmembrane helix</keyword>
<dbReference type="GO" id="GO:0001530">
    <property type="term" value="F:lipopolysaccharide binding"/>
    <property type="evidence" value="ECO:0007669"/>
    <property type="project" value="TreeGrafter"/>
</dbReference>
<organism evidence="18 19">
    <name type="scientific">Heterocephalus glaber</name>
    <name type="common">Naked mole rat</name>
    <dbReference type="NCBI Taxonomy" id="10181"/>
    <lineage>
        <taxon>Eukaryota</taxon>
        <taxon>Metazoa</taxon>
        <taxon>Chordata</taxon>
        <taxon>Craniata</taxon>
        <taxon>Vertebrata</taxon>
        <taxon>Euteleostomi</taxon>
        <taxon>Mammalia</taxon>
        <taxon>Eutheria</taxon>
        <taxon>Euarchontoglires</taxon>
        <taxon>Glires</taxon>
        <taxon>Rodentia</taxon>
        <taxon>Hystricomorpha</taxon>
        <taxon>Bathyergidae</taxon>
        <taxon>Heterocephalus</taxon>
    </lineage>
</organism>
<dbReference type="InterPro" id="IPR041281">
    <property type="entry name" value="LRR_11"/>
</dbReference>
<dbReference type="GO" id="GO:0032497">
    <property type="term" value="P:detection of lipopolysaccharide"/>
    <property type="evidence" value="ECO:0007669"/>
    <property type="project" value="TreeGrafter"/>
</dbReference>
<dbReference type="Pfam" id="PF13855">
    <property type="entry name" value="LRR_8"/>
    <property type="match status" value="1"/>
</dbReference>
<feature type="transmembrane region" description="Helical" evidence="15">
    <location>
        <begin position="428"/>
        <end position="449"/>
    </location>
</feature>
<evidence type="ECO:0000256" key="1">
    <source>
        <dbReference type="ARBA" id="ARBA00004251"/>
    </source>
</evidence>
<dbReference type="CTD" id="4064"/>
<evidence type="ECO:0000256" key="6">
    <source>
        <dbReference type="ARBA" id="ARBA00022692"/>
    </source>
</evidence>
<keyword evidence="5" id="KW-0433">Leucine-rich repeat</keyword>
<accession>A0AAX6RLE1</accession>
<dbReference type="GO" id="GO:0046696">
    <property type="term" value="C:lipopolysaccharide receptor complex"/>
    <property type="evidence" value="ECO:0007669"/>
    <property type="project" value="TreeGrafter"/>
</dbReference>
<keyword evidence="6 15" id="KW-0812">Transmembrane</keyword>
<keyword evidence="13" id="KW-0325">Glycoprotein</keyword>
<evidence type="ECO:0000256" key="10">
    <source>
        <dbReference type="ARBA" id="ARBA00022989"/>
    </source>
</evidence>
<dbReference type="InterPro" id="IPR032675">
    <property type="entry name" value="LRR_dom_sf"/>
</dbReference>
<evidence type="ECO:0000259" key="17">
    <source>
        <dbReference type="SMART" id="SM00082"/>
    </source>
</evidence>
<gene>
    <name evidence="19" type="primary">Cd180</name>
</gene>
<protein>
    <submittedName>
        <fullName evidence="19">CD180 antigen isoform X3</fullName>
    </submittedName>
</protein>
<evidence type="ECO:0000256" key="11">
    <source>
        <dbReference type="ARBA" id="ARBA00023136"/>
    </source>
</evidence>
<dbReference type="Proteomes" id="UP000694906">
    <property type="component" value="Unplaced"/>
</dbReference>
<feature type="chain" id="PRO_5043791847" evidence="16">
    <location>
        <begin position="24"/>
        <end position="456"/>
    </location>
</feature>
<evidence type="ECO:0000256" key="12">
    <source>
        <dbReference type="ARBA" id="ARBA00023170"/>
    </source>
</evidence>
<evidence type="ECO:0000313" key="18">
    <source>
        <dbReference type="Proteomes" id="UP000694906"/>
    </source>
</evidence>
<comment type="similarity">
    <text evidence="2">Belongs to the Toll-like receptor family.</text>
</comment>
<keyword evidence="14" id="KW-0395">Inflammatory response</keyword>
<dbReference type="SMART" id="SM00369">
    <property type="entry name" value="LRR_TYP"/>
    <property type="match status" value="5"/>
</dbReference>
<sequence>MAPEVSCCFLVVLLSASCEVITSSDQMCIEKEANRIYNCENLGLSEIPDTLPNTTEFLEFSFNFLPTIQNTTFSGLINLIFLDLTRCQINWIHENAFQSHPQLSTLVLTGNPLIFVAETALNGPKSLKHLFLIQTGIFSLEFIPAHNLKNLESLHLGSNHISSIKFPKDFPTGNLKVLDFQNNVIHYLSREDMDSLKPATKLSLNFNGNDIEGIEPGAFQSMVFQSLNFGGTVNLSVIFSGLHNSTIQSLWLGTFEDTEDQDLSSSMFEGLCEISVESMNLQKHSFSSLSSATFQCFTHLQELDLTDQEAFHGLGNMIHVDLSHNNLTSSSINALSQLKGTYLSLASNSICIIPPHLLPILSQQNIINLSHNPLDCTCSNIHFLTWYKENVQKLEDFKELRCANPPPLQGVQLSDVTLSCGITAVGTFFLTVFLFLLAALLIYVIKFFLRWKYQHL</sequence>
<dbReference type="PANTHER" id="PTHR24365:SF521">
    <property type="entry name" value="TOLL-LIKE RECEPTOR 4"/>
    <property type="match status" value="1"/>
</dbReference>
<keyword evidence="11 15" id="KW-0472">Membrane</keyword>
<evidence type="ECO:0000313" key="19">
    <source>
        <dbReference type="RefSeq" id="XP_021098637.1"/>
    </source>
</evidence>
<dbReference type="GO" id="GO:0050829">
    <property type="term" value="P:defense response to Gram-negative bacterium"/>
    <property type="evidence" value="ECO:0007669"/>
    <property type="project" value="TreeGrafter"/>
</dbReference>
<dbReference type="PROSITE" id="PS51450">
    <property type="entry name" value="LRR"/>
    <property type="match status" value="1"/>
</dbReference>
<evidence type="ECO:0000256" key="8">
    <source>
        <dbReference type="ARBA" id="ARBA00022737"/>
    </source>
</evidence>
<dbReference type="GO" id="GO:0006954">
    <property type="term" value="P:inflammatory response"/>
    <property type="evidence" value="ECO:0007669"/>
    <property type="project" value="UniProtKB-KW"/>
</dbReference>
<feature type="signal peptide" evidence="16">
    <location>
        <begin position="1"/>
        <end position="23"/>
    </location>
</feature>
<evidence type="ECO:0000256" key="13">
    <source>
        <dbReference type="ARBA" id="ARBA00023180"/>
    </source>
</evidence>
<reference evidence="19" key="1">
    <citation type="submission" date="2025-08" db="UniProtKB">
        <authorList>
            <consortium name="RefSeq"/>
        </authorList>
    </citation>
    <scope>IDENTIFICATION</scope>
</reference>
<dbReference type="GO" id="GO:0001875">
    <property type="term" value="F:lipopolysaccharide immune receptor activity"/>
    <property type="evidence" value="ECO:0007669"/>
    <property type="project" value="TreeGrafter"/>
</dbReference>
<dbReference type="SUPFAM" id="SSF52058">
    <property type="entry name" value="L domain-like"/>
    <property type="match status" value="1"/>
</dbReference>
<comment type="subcellular location">
    <subcellularLocation>
        <location evidence="1">Cell membrane</location>
        <topology evidence="1">Single-pass type I membrane protein</topology>
    </subcellularLocation>
</comment>
<proteinExistence type="inferred from homology"/>
<evidence type="ECO:0000256" key="5">
    <source>
        <dbReference type="ARBA" id="ARBA00022614"/>
    </source>
</evidence>
<dbReference type="AlphaFoldDB" id="A0AAX6RLE1"/>
<evidence type="ECO:0000256" key="16">
    <source>
        <dbReference type="SAM" id="SignalP"/>
    </source>
</evidence>
<dbReference type="GO" id="GO:0002755">
    <property type="term" value="P:MyD88-dependent toll-like receptor signaling pathway"/>
    <property type="evidence" value="ECO:0007669"/>
    <property type="project" value="TreeGrafter"/>
</dbReference>
<dbReference type="SMART" id="SM00082">
    <property type="entry name" value="LRRCT"/>
    <property type="match status" value="1"/>
</dbReference>
<keyword evidence="18" id="KW-1185">Reference proteome</keyword>
<dbReference type="RefSeq" id="XP_021098637.1">
    <property type="nucleotide sequence ID" value="XM_021242978.1"/>
</dbReference>
<dbReference type="Pfam" id="PF18831">
    <property type="entry name" value="LRR_11"/>
    <property type="match status" value="1"/>
</dbReference>
<dbReference type="PANTHER" id="PTHR24365">
    <property type="entry name" value="TOLL-LIKE RECEPTOR"/>
    <property type="match status" value="1"/>
</dbReference>
<keyword evidence="3" id="KW-1003">Cell membrane</keyword>
<evidence type="ECO:0000256" key="9">
    <source>
        <dbReference type="ARBA" id="ARBA00022859"/>
    </source>
</evidence>
<evidence type="ECO:0000256" key="14">
    <source>
        <dbReference type="ARBA" id="ARBA00023198"/>
    </source>
</evidence>
<evidence type="ECO:0000256" key="4">
    <source>
        <dbReference type="ARBA" id="ARBA00022588"/>
    </source>
</evidence>
<dbReference type="Gene3D" id="3.80.10.10">
    <property type="entry name" value="Ribonuclease Inhibitor"/>
    <property type="match status" value="2"/>
</dbReference>